<evidence type="ECO:0000313" key="1">
    <source>
        <dbReference type="EMBL" id="PHT72819.1"/>
    </source>
</evidence>
<proteinExistence type="predicted"/>
<sequence>MDDRKSIGGYAIFMGATLVSRSSKKYHTIAILSTKSNHKIHLYGVRRFLSFNQPRVSCTHEACGVRFPLRDKVAHKDLIVQFLSLKDQLADVLTKPLTCSRFELLRSKLNVSSP</sequence>
<name>A0A2G2YSV3_CAPAN</name>
<keyword evidence="2" id="KW-1185">Reference proteome</keyword>
<dbReference type="AlphaFoldDB" id="A0A2G2YSV3"/>
<dbReference type="Gramene" id="PHT72819">
    <property type="protein sequence ID" value="PHT72819"/>
    <property type="gene ID" value="T459_23604"/>
</dbReference>
<reference evidence="1 2" key="1">
    <citation type="journal article" date="2014" name="Nat. Genet.">
        <title>Genome sequence of the hot pepper provides insights into the evolution of pungency in Capsicum species.</title>
        <authorList>
            <person name="Kim S."/>
            <person name="Park M."/>
            <person name="Yeom S.I."/>
            <person name="Kim Y.M."/>
            <person name="Lee J.M."/>
            <person name="Lee H.A."/>
            <person name="Seo E."/>
            <person name="Choi J."/>
            <person name="Cheong K."/>
            <person name="Kim K.T."/>
            <person name="Jung K."/>
            <person name="Lee G.W."/>
            <person name="Oh S.K."/>
            <person name="Bae C."/>
            <person name="Kim S.B."/>
            <person name="Lee H.Y."/>
            <person name="Kim S.Y."/>
            <person name="Kim M.S."/>
            <person name="Kang B.C."/>
            <person name="Jo Y.D."/>
            <person name="Yang H.B."/>
            <person name="Jeong H.J."/>
            <person name="Kang W.H."/>
            <person name="Kwon J.K."/>
            <person name="Shin C."/>
            <person name="Lim J.Y."/>
            <person name="Park J.H."/>
            <person name="Huh J.H."/>
            <person name="Kim J.S."/>
            <person name="Kim B.D."/>
            <person name="Cohen O."/>
            <person name="Paran I."/>
            <person name="Suh M.C."/>
            <person name="Lee S.B."/>
            <person name="Kim Y.K."/>
            <person name="Shin Y."/>
            <person name="Noh S.J."/>
            <person name="Park J."/>
            <person name="Seo Y.S."/>
            <person name="Kwon S.Y."/>
            <person name="Kim H.A."/>
            <person name="Park J.M."/>
            <person name="Kim H.J."/>
            <person name="Choi S.B."/>
            <person name="Bosland P.W."/>
            <person name="Reeves G."/>
            <person name="Jo S.H."/>
            <person name="Lee B.W."/>
            <person name="Cho H.T."/>
            <person name="Choi H.S."/>
            <person name="Lee M.S."/>
            <person name="Yu Y."/>
            <person name="Do Choi Y."/>
            <person name="Park B.S."/>
            <person name="van Deynze A."/>
            <person name="Ashrafi H."/>
            <person name="Hill T."/>
            <person name="Kim W.T."/>
            <person name="Pai H.S."/>
            <person name="Ahn H.K."/>
            <person name="Yeam I."/>
            <person name="Giovannoni J.J."/>
            <person name="Rose J.K."/>
            <person name="Sorensen I."/>
            <person name="Lee S.J."/>
            <person name="Kim R.W."/>
            <person name="Choi I.Y."/>
            <person name="Choi B.S."/>
            <person name="Lim J.S."/>
            <person name="Lee Y.H."/>
            <person name="Choi D."/>
        </authorList>
    </citation>
    <scope>NUCLEOTIDE SEQUENCE [LARGE SCALE GENOMIC DNA]</scope>
    <source>
        <strain evidence="2">cv. CM334</strain>
    </source>
</reference>
<organism evidence="1 2">
    <name type="scientific">Capsicum annuum</name>
    <name type="common">Capsicum pepper</name>
    <dbReference type="NCBI Taxonomy" id="4072"/>
    <lineage>
        <taxon>Eukaryota</taxon>
        <taxon>Viridiplantae</taxon>
        <taxon>Streptophyta</taxon>
        <taxon>Embryophyta</taxon>
        <taxon>Tracheophyta</taxon>
        <taxon>Spermatophyta</taxon>
        <taxon>Magnoliopsida</taxon>
        <taxon>eudicotyledons</taxon>
        <taxon>Gunneridae</taxon>
        <taxon>Pentapetalae</taxon>
        <taxon>asterids</taxon>
        <taxon>lamiids</taxon>
        <taxon>Solanales</taxon>
        <taxon>Solanaceae</taxon>
        <taxon>Solanoideae</taxon>
        <taxon>Capsiceae</taxon>
        <taxon>Capsicum</taxon>
    </lineage>
</organism>
<accession>A0A2G2YSV3</accession>
<comment type="caution">
    <text evidence="1">The sequence shown here is derived from an EMBL/GenBank/DDBJ whole genome shotgun (WGS) entry which is preliminary data.</text>
</comment>
<dbReference type="EMBL" id="AYRZ02000009">
    <property type="protein sequence ID" value="PHT72819.1"/>
    <property type="molecule type" value="Genomic_DNA"/>
</dbReference>
<dbReference type="Proteomes" id="UP000222542">
    <property type="component" value="Unassembled WGS sequence"/>
</dbReference>
<evidence type="ECO:0000313" key="2">
    <source>
        <dbReference type="Proteomes" id="UP000222542"/>
    </source>
</evidence>
<reference evidence="1 2" key="2">
    <citation type="journal article" date="2017" name="Genome Biol.">
        <title>New reference genome sequences of hot pepper reveal the massive evolution of plant disease-resistance genes by retroduplication.</title>
        <authorList>
            <person name="Kim S."/>
            <person name="Park J."/>
            <person name="Yeom S.I."/>
            <person name="Kim Y.M."/>
            <person name="Seo E."/>
            <person name="Kim K.T."/>
            <person name="Kim M.S."/>
            <person name="Lee J.M."/>
            <person name="Cheong K."/>
            <person name="Shin H.S."/>
            <person name="Kim S.B."/>
            <person name="Han K."/>
            <person name="Lee J."/>
            <person name="Park M."/>
            <person name="Lee H.A."/>
            <person name="Lee H.Y."/>
            <person name="Lee Y."/>
            <person name="Oh S."/>
            <person name="Lee J.H."/>
            <person name="Choi E."/>
            <person name="Choi E."/>
            <person name="Lee S.E."/>
            <person name="Jeon J."/>
            <person name="Kim H."/>
            <person name="Choi G."/>
            <person name="Song H."/>
            <person name="Lee J."/>
            <person name="Lee S.C."/>
            <person name="Kwon J.K."/>
            <person name="Lee H.Y."/>
            <person name="Koo N."/>
            <person name="Hong Y."/>
            <person name="Kim R.W."/>
            <person name="Kang W.H."/>
            <person name="Huh J.H."/>
            <person name="Kang B.C."/>
            <person name="Yang T.J."/>
            <person name="Lee Y.H."/>
            <person name="Bennetzen J.L."/>
            <person name="Choi D."/>
        </authorList>
    </citation>
    <scope>NUCLEOTIDE SEQUENCE [LARGE SCALE GENOMIC DNA]</scope>
    <source>
        <strain evidence="2">cv. CM334</strain>
    </source>
</reference>
<protein>
    <submittedName>
        <fullName evidence="1">Uncharacterized protein</fullName>
    </submittedName>
</protein>
<gene>
    <name evidence="1" type="ORF">T459_23604</name>
</gene>